<dbReference type="EMBL" id="JAROCF010000001">
    <property type="protein sequence ID" value="MDN4613570.1"/>
    <property type="molecule type" value="Genomic_DNA"/>
</dbReference>
<feature type="region of interest" description="Disordered" evidence="1">
    <location>
        <begin position="1"/>
        <end position="42"/>
    </location>
</feature>
<comment type="caution">
    <text evidence="2">The sequence shown here is derived from an EMBL/GenBank/DDBJ whole genome shotgun (WGS) entry which is preliminary data.</text>
</comment>
<dbReference type="RefSeq" id="WP_301211795.1">
    <property type="nucleotide sequence ID" value="NZ_JAROCF010000001.1"/>
</dbReference>
<dbReference type="Proteomes" id="UP001174208">
    <property type="component" value="Unassembled WGS sequence"/>
</dbReference>
<sequence length="42" mass="4678">MATETRNQPDAVPEWQMDPDIVPAPQPEPESVDDGDEEDGRL</sequence>
<evidence type="ECO:0000256" key="1">
    <source>
        <dbReference type="SAM" id="MobiDB-lite"/>
    </source>
</evidence>
<feature type="compositionally biased region" description="Acidic residues" evidence="1">
    <location>
        <begin position="30"/>
        <end position="42"/>
    </location>
</feature>
<proteinExistence type="predicted"/>
<organism evidence="2 3">
    <name type="scientific">Leifsonia williamsii</name>
    <dbReference type="NCBI Taxonomy" id="3035919"/>
    <lineage>
        <taxon>Bacteria</taxon>
        <taxon>Bacillati</taxon>
        <taxon>Actinomycetota</taxon>
        <taxon>Actinomycetes</taxon>
        <taxon>Micrococcales</taxon>
        <taxon>Microbacteriaceae</taxon>
        <taxon>Leifsonia</taxon>
    </lineage>
</organism>
<evidence type="ECO:0000313" key="3">
    <source>
        <dbReference type="Proteomes" id="UP001174208"/>
    </source>
</evidence>
<protein>
    <submittedName>
        <fullName evidence="2">Uncharacterized protein</fullName>
    </submittedName>
</protein>
<name>A0ABT8K803_9MICO</name>
<evidence type="ECO:0000313" key="2">
    <source>
        <dbReference type="EMBL" id="MDN4613570.1"/>
    </source>
</evidence>
<keyword evidence="3" id="KW-1185">Reference proteome</keyword>
<reference evidence="2" key="1">
    <citation type="submission" date="2023-06" db="EMBL/GenBank/DDBJ databases">
        <title>MT1 and MT2 Draft Genomes of Novel Species.</title>
        <authorList>
            <person name="Venkateswaran K."/>
        </authorList>
    </citation>
    <scope>NUCLEOTIDE SEQUENCE</scope>
    <source>
        <strain evidence="2">F6_8S_P_1B</strain>
    </source>
</reference>
<gene>
    <name evidence="2" type="ORF">P5G50_03805</name>
</gene>
<accession>A0ABT8K803</accession>